<dbReference type="Gene3D" id="2.40.160.200">
    <property type="entry name" value="LURP1-related"/>
    <property type="match status" value="1"/>
</dbReference>
<dbReference type="InterPro" id="IPR007612">
    <property type="entry name" value="LOR"/>
</dbReference>
<proteinExistence type="inferred from homology"/>
<dbReference type="SUPFAM" id="SSF54518">
    <property type="entry name" value="Tubby C-terminal domain-like"/>
    <property type="match status" value="1"/>
</dbReference>
<accession>A0AA38BV13</accession>
<dbReference type="Proteomes" id="UP000824469">
    <property type="component" value="Unassembled WGS sequence"/>
</dbReference>
<comment type="caution">
    <text evidence="2">The sequence shown here is derived from an EMBL/GenBank/DDBJ whole genome shotgun (WGS) entry which is preliminary data.</text>
</comment>
<evidence type="ECO:0000256" key="1">
    <source>
        <dbReference type="ARBA" id="ARBA00005437"/>
    </source>
</evidence>
<gene>
    <name evidence="2" type="ORF">KI387_033968</name>
</gene>
<keyword evidence="3" id="KW-1185">Reference proteome</keyword>
<evidence type="ECO:0000313" key="3">
    <source>
        <dbReference type="Proteomes" id="UP000824469"/>
    </source>
</evidence>
<reference evidence="2 3" key="1">
    <citation type="journal article" date="2021" name="Nat. Plants">
        <title>The Taxus genome provides insights into paclitaxel biosynthesis.</title>
        <authorList>
            <person name="Xiong X."/>
            <person name="Gou J."/>
            <person name="Liao Q."/>
            <person name="Li Y."/>
            <person name="Zhou Q."/>
            <person name="Bi G."/>
            <person name="Li C."/>
            <person name="Du R."/>
            <person name="Wang X."/>
            <person name="Sun T."/>
            <person name="Guo L."/>
            <person name="Liang H."/>
            <person name="Lu P."/>
            <person name="Wu Y."/>
            <person name="Zhang Z."/>
            <person name="Ro D.K."/>
            <person name="Shang Y."/>
            <person name="Huang S."/>
            <person name="Yan J."/>
        </authorList>
    </citation>
    <scope>NUCLEOTIDE SEQUENCE [LARGE SCALE GENOMIC DNA]</scope>
    <source>
        <strain evidence="2">Ta-2019</strain>
    </source>
</reference>
<dbReference type="Pfam" id="PF04525">
    <property type="entry name" value="LOR"/>
    <property type="match status" value="1"/>
</dbReference>
<evidence type="ECO:0000313" key="2">
    <source>
        <dbReference type="EMBL" id="KAH9289851.1"/>
    </source>
</evidence>
<protein>
    <submittedName>
        <fullName evidence="2">Uncharacterized protein</fullName>
    </submittedName>
</protein>
<name>A0AA38BV13_TAXCH</name>
<feature type="non-terminal residue" evidence="2">
    <location>
        <position position="1"/>
    </location>
</feature>
<dbReference type="InterPro" id="IPR038595">
    <property type="entry name" value="LOR_sf"/>
</dbReference>
<dbReference type="InterPro" id="IPR025659">
    <property type="entry name" value="Tubby-like_C"/>
</dbReference>
<comment type="similarity">
    <text evidence="1">Belongs to the LOR family.</text>
</comment>
<dbReference type="AlphaFoldDB" id="A0AA38BV13"/>
<feature type="non-terminal residue" evidence="2">
    <location>
        <position position="86"/>
    </location>
</feature>
<sequence>FPAFTGDGKGLSVIKWVIRSRSLPLSILSTNKCVEVFMNCGFLFKPCADFEIEGSFSERCCTIYTTTTHRPVAQVKRKWSATETML</sequence>
<dbReference type="EMBL" id="JAHRHJ020003813">
    <property type="protein sequence ID" value="KAH9289851.1"/>
    <property type="molecule type" value="Genomic_DNA"/>
</dbReference>
<organism evidence="2 3">
    <name type="scientific">Taxus chinensis</name>
    <name type="common">Chinese yew</name>
    <name type="synonym">Taxus wallichiana var. chinensis</name>
    <dbReference type="NCBI Taxonomy" id="29808"/>
    <lineage>
        <taxon>Eukaryota</taxon>
        <taxon>Viridiplantae</taxon>
        <taxon>Streptophyta</taxon>
        <taxon>Embryophyta</taxon>
        <taxon>Tracheophyta</taxon>
        <taxon>Spermatophyta</taxon>
        <taxon>Pinopsida</taxon>
        <taxon>Pinidae</taxon>
        <taxon>Conifers II</taxon>
        <taxon>Cupressales</taxon>
        <taxon>Taxaceae</taxon>
        <taxon>Taxus</taxon>
    </lineage>
</organism>